<reference evidence="3" key="1">
    <citation type="journal article" date="2019" name="Int. J. Syst. Evol. Microbiol.">
        <title>The Global Catalogue of Microorganisms (GCM) 10K type strain sequencing project: providing services to taxonomists for standard genome sequencing and annotation.</title>
        <authorList>
            <consortium name="The Broad Institute Genomics Platform"/>
            <consortium name="The Broad Institute Genome Sequencing Center for Infectious Disease"/>
            <person name="Wu L."/>
            <person name="Ma J."/>
        </authorList>
    </citation>
    <scope>NUCLEOTIDE SEQUENCE [LARGE SCALE GENOMIC DNA]</scope>
    <source>
        <strain evidence="3">CCUG 60742</strain>
    </source>
</reference>
<proteinExistence type="predicted"/>
<feature type="signal peptide" evidence="1">
    <location>
        <begin position="1"/>
        <end position="21"/>
    </location>
</feature>
<keyword evidence="3" id="KW-1185">Reference proteome</keyword>
<protein>
    <submittedName>
        <fullName evidence="2">Uncharacterized protein</fullName>
    </submittedName>
</protein>
<dbReference type="RefSeq" id="WP_377138969.1">
    <property type="nucleotide sequence ID" value="NZ_JBHTIA010000003.1"/>
</dbReference>
<dbReference type="Proteomes" id="UP001597073">
    <property type="component" value="Unassembled WGS sequence"/>
</dbReference>
<evidence type="ECO:0000313" key="2">
    <source>
        <dbReference type="EMBL" id="MFD0764098.1"/>
    </source>
</evidence>
<sequence>MKKNLLALIVMLCGFAGIANAQSLAVNVKTSPVVSVESAKVVKPVTEVKTDVTTLAAVNAEKKVAAAPTACYTHTLSANQGFSTTYQWTDCSGVVRQQHIERGGSTTVCAQEGTVSGGPWTKNGPCQ</sequence>
<comment type="caution">
    <text evidence="2">The sequence shown here is derived from an EMBL/GenBank/DDBJ whole genome shotgun (WGS) entry which is preliminary data.</text>
</comment>
<evidence type="ECO:0000313" key="3">
    <source>
        <dbReference type="Proteomes" id="UP001597073"/>
    </source>
</evidence>
<feature type="chain" id="PRO_5045968363" evidence="1">
    <location>
        <begin position="22"/>
        <end position="127"/>
    </location>
</feature>
<name>A0ABW2ZD46_9SPHI</name>
<organism evidence="2 3">
    <name type="scientific">Mucilaginibacter lutimaris</name>
    <dbReference type="NCBI Taxonomy" id="931629"/>
    <lineage>
        <taxon>Bacteria</taxon>
        <taxon>Pseudomonadati</taxon>
        <taxon>Bacteroidota</taxon>
        <taxon>Sphingobacteriia</taxon>
        <taxon>Sphingobacteriales</taxon>
        <taxon>Sphingobacteriaceae</taxon>
        <taxon>Mucilaginibacter</taxon>
    </lineage>
</organism>
<accession>A0ABW2ZD46</accession>
<gene>
    <name evidence="2" type="ORF">ACFQZI_04500</name>
</gene>
<dbReference type="EMBL" id="JBHTIA010000003">
    <property type="protein sequence ID" value="MFD0764098.1"/>
    <property type="molecule type" value="Genomic_DNA"/>
</dbReference>
<evidence type="ECO:0000256" key="1">
    <source>
        <dbReference type="SAM" id="SignalP"/>
    </source>
</evidence>
<keyword evidence="1" id="KW-0732">Signal</keyword>